<gene>
    <name evidence="5" type="ORF">FPOA_06636</name>
    <name evidence="4" type="ORF">FPOA_13011</name>
</gene>
<organism evidence="4 6">
    <name type="scientific">Fusarium poae</name>
    <dbReference type="NCBI Taxonomy" id="36050"/>
    <lineage>
        <taxon>Eukaryota</taxon>
        <taxon>Fungi</taxon>
        <taxon>Dikarya</taxon>
        <taxon>Ascomycota</taxon>
        <taxon>Pezizomycotina</taxon>
        <taxon>Sordariomycetes</taxon>
        <taxon>Hypocreomycetidae</taxon>
        <taxon>Hypocreales</taxon>
        <taxon>Nectriaceae</taxon>
        <taxon>Fusarium</taxon>
    </lineage>
</organism>
<dbReference type="Proteomes" id="UP000091967">
    <property type="component" value="Unassembled WGS sequence"/>
</dbReference>
<feature type="domain" description="DUF6923" evidence="3">
    <location>
        <begin position="108"/>
        <end position="328"/>
    </location>
</feature>
<proteinExistence type="predicted"/>
<name>A0A1B8A784_FUSPO</name>
<feature type="signal peptide" evidence="2">
    <location>
        <begin position="1"/>
        <end position="26"/>
    </location>
</feature>
<protein>
    <recommendedName>
        <fullName evidence="3">DUF6923 domain-containing protein</fullName>
    </recommendedName>
</protein>
<keyword evidence="6" id="KW-1185">Reference proteome</keyword>
<accession>A0A1B8A784</accession>
<evidence type="ECO:0000313" key="5">
    <source>
        <dbReference type="EMBL" id="OBS20249.1"/>
    </source>
</evidence>
<evidence type="ECO:0000256" key="2">
    <source>
        <dbReference type="SAM" id="SignalP"/>
    </source>
</evidence>
<evidence type="ECO:0000313" key="6">
    <source>
        <dbReference type="Proteomes" id="UP000091967"/>
    </source>
</evidence>
<dbReference type="OrthoDB" id="4405280at2759"/>
<reference evidence="4 6" key="1">
    <citation type="submission" date="2016-06" db="EMBL/GenBank/DDBJ databases">
        <title>Living apart together: crosstalk between the core and supernumerary genomes in a fungal plant pathogen.</title>
        <authorList>
            <person name="Vanheule A."/>
            <person name="Audenaert K."/>
            <person name="Warris S."/>
            <person name="Van De Geest H."/>
            <person name="Schijlen E."/>
            <person name="Hofte M."/>
            <person name="De Saeger S."/>
            <person name="Haesaert G."/>
            <person name="Waalwijk C."/>
            <person name="Van Der Lee T."/>
        </authorList>
    </citation>
    <scope>NUCLEOTIDE SEQUENCE [LARGE SCALE GENOMIC DNA]</scope>
    <source>
        <strain evidence="4 6">2516</strain>
    </source>
</reference>
<dbReference type="STRING" id="36050.A0A1B8A784"/>
<dbReference type="EMBL" id="LYXU01000003">
    <property type="protein sequence ID" value="OBS20249.1"/>
    <property type="molecule type" value="Genomic_DNA"/>
</dbReference>
<dbReference type="SUPFAM" id="SSF75011">
    <property type="entry name" value="3-carboxy-cis,cis-mucoante lactonizing enzyme"/>
    <property type="match status" value="1"/>
</dbReference>
<evidence type="ECO:0000313" key="4">
    <source>
        <dbReference type="EMBL" id="OBS16315.1"/>
    </source>
</evidence>
<feature type="chain" id="PRO_5008882288" description="DUF6923 domain-containing protein" evidence="2">
    <location>
        <begin position="27"/>
        <end position="336"/>
    </location>
</feature>
<dbReference type="EMBL" id="LYXU01000106">
    <property type="protein sequence ID" value="OBS16315.1"/>
    <property type="molecule type" value="Genomic_DNA"/>
</dbReference>
<dbReference type="InterPro" id="IPR054215">
    <property type="entry name" value="DUF6923"/>
</dbReference>
<sequence length="336" mass="35598">MAAHSLIKGLIVGSGLLAAAVQASSGDHRLNARDNGGYRPEPQGHFVCVEQHKIVKVTVGEPGGECTMTTTYPGTSVGYPPGTTLTPTPTSTPPPAFSCDEGGYLVQGTVLYRLNLETGDNPAVNENVGPGGNINAIGYNILDNYLYGFVAVSGGRWQLIQIDAEGGHQLLPLTVDRFYSTGDIDANGQLWIGASGTTAWAQIDLDPDSARYGQLVDSGTMKVPGNFVADWVFLENGGPYLYSIAWSTTARLVRWSIERKEWTEVRDYGNVTPAAPQFGALYAVGDEMWGSDNASGKIIAFPVLDDNAPARDISAGPPSNSNDGARCFAAPAPSNR</sequence>
<feature type="region of interest" description="Disordered" evidence="1">
    <location>
        <begin position="310"/>
        <end position="336"/>
    </location>
</feature>
<dbReference type="AlphaFoldDB" id="A0A1B8A784"/>
<evidence type="ECO:0000259" key="3">
    <source>
        <dbReference type="Pfam" id="PF21959"/>
    </source>
</evidence>
<dbReference type="Pfam" id="PF21959">
    <property type="entry name" value="DUF6923"/>
    <property type="match status" value="1"/>
</dbReference>
<keyword evidence="2" id="KW-0732">Signal</keyword>
<comment type="caution">
    <text evidence="4">The sequence shown here is derived from an EMBL/GenBank/DDBJ whole genome shotgun (WGS) entry which is preliminary data.</text>
</comment>
<evidence type="ECO:0000256" key="1">
    <source>
        <dbReference type="SAM" id="MobiDB-lite"/>
    </source>
</evidence>